<dbReference type="SUPFAM" id="SSF55729">
    <property type="entry name" value="Acyl-CoA N-acyltransferases (Nat)"/>
    <property type="match status" value="1"/>
</dbReference>
<reference evidence="2 3" key="1">
    <citation type="submission" date="2016-01" db="EMBL/GenBank/DDBJ databases">
        <authorList>
            <person name="McClelland M."/>
            <person name="Jain A."/>
            <person name="Saraogi P."/>
            <person name="Mendelson R."/>
            <person name="Westerman R."/>
            <person name="SanMiguel P."/>
            <person name="Csonka L."/>
        </authorList>
    </citation>
    <scope>NUCLEOTIDE SEQUENCE [LARGE SCALE GENOMIC DNA]</scope>
    <source>
        <strain evidence="2 3">NCPPB 2472</strain>
    </source>
</reference>
<sequence length="160" mass="18451">MTREDLERVLSWRNHQEVRRYMYTQHEISLVEHTRWFERVSLDASRHLLIFENDVVPLGFVNIHQIAAGGVADWGFYTAPDAPQGTGRQLGQAALHYAFGQAELHKICGQAIAHNERSIKFHLNLGFQQEGILREQHFDGERYHDVVCFGLLASDRQAKI</sequence>
<dbReference type="NCBIfam" id="TIGR03585">
    <property type="entry name" value="PseH"/>
    <property type="match status" value="1"/>
</dbReference>
<evidence type="ECO:0000313" key="2">
    <source>
        <dbReference type="EMBL" id="AMB85438.1"/>
    </source>
</evidence>
<dbReference type="InterPro" id="IPR000182">
    <property type="entry name" value="GNAT_dom"/>
</dbReference>
<dbReference type="PANTHER" id="PTHR43415:SF3">
    <property type="entry name" value="GNAT-FAMILY ACETYLTRANSFERASE"/>
    <property type="match status" value="1"/>
</dbReference>
<dbReference type="RefSeq" id="WP_060782651.1">
    <property type="nucleotide sequence ID" value="NZ_CP014135.1"/>
</dbReference>
<dbReference type="Proteomes" id="UP000063229">
    <property type="component" value="Chromosome"/>
</dbReference>
<dbReference type="InterPro" id="IPR016181">
    <property type="entry name" value="Acyl_CoA_acyltransferase"/>
</dbReference>
<dbReference type="AlphaFoldDB" id="A0A0X1T020"/>
<dbReference type="PANTHER" id="PTHR43415">
    <property type="entry name" value="SPERMIDINE N(1)-ACETYLTRANSFERASE"/>
    <property type="match status" value="1"/>
</dbReference>
<dbReference type="Pfam" id="PF13302">
    <property type="entry name" value="Acetyltransf_3"/>
    <property type="match status" value="1"/>
</dbReference>
<dbReference type="EMBL" id="CP014135">
    <property type="protein sequence ID" value="AMB85438.1"/>
    <property type="molecule type" value="Genomic_DNA"/>
</dbReference>
<accession>A0A0X1T020</accession>
<evidence type="ECO:0000313" key="3">
    <source>
        <dbReference type="Proteomes" id="UP000063229"/>
    </source>
</evidence>
<proteinExistence type="predicted"/>
<feature type="domain" description="N-acetyltransferase" evidence="1">
    <location>
        <begin position="1"/>
        <end position="154"/>
    </location>
</feature>
<dbReference type="GO" id="GO:0016747">
    <property type="term" value="F:acyltransferase activity, transferring groups other than amino-acyl groups"/>
    <property type="evidence" value="ECO:0007669"/>
    <property type="project" value="InterPro"/>
</dbReference>
<dbReference type="InterPro" id="IPR020036">
    <property type="entry name" value="PseH"/>
</dbReference>
<protein>
    <submittedName>
        <fullName evidence="2">UDP-4-amino-4, 6-dideoxy-N-acetyl-beta-L-altrosamine N-acetyltransferase</fullName>
    </submittedName>
</protein>
<gene>
    <name evidence="2" type="ORF">AWM79_09020</name>
</gene>
<dbReference type="KEGG" id="pagb:AWM79_09020"/>
<dbReference type="PROSITE" id="PS51186">
    <property type="entry name" value="GNAT"/>
    <property type="match status" value="1"/>
</dbReference>
<keyword evidence="3" id="KW-1185">Reference proteome</keyword>
<organism evidence="2 3">
    <name type="scientific">Pseudomonas agarici</name>
    <dbReference type="NCBI Taxonomy" id="46677"/>
    <lineage>
        <taxon>Bacteria</taxon>
        <taxon>Pseudomonadati</taxon>
        <taxon>Pseudomonadota</taxon>
        <taxon>Gammaproteobacteria</taxon>
        <taxon>Pseudomonadales</taxon>
        <taxon>Pseudomonadaceae</taxon>
        <taxon>Pseudomonas</taxon>
    </lineage>
</organism>
<dbReference type="Gene3D" id="3.40.630.30">
    <property type="match status" value="1"/>
</dbReference>
<name>A0A0X1T020_PSEAA</name>
<dbReference type="STRING" id="46677.AWM79_09020"/>
<keyword evidence="2" id="KW-0808">Transferase</keyword>
<evidence type="ECO:0000259" key="1">
    <source>
        <dbReference type="PROSITE" id="PS51186"/>
    </source>
</evidence>